<proteinExistence type="predicted"/>
<dbReference type="InterPro" id="IPR050210">
    <property type="entry name" value="tRNA_Adenine-N(6)_MTase"/>
</dbReference>
<dbReference type="InterPro" id="IPR002052">
    <property type="entry name" value="DNA_methylase_N6_adenine_CS"/>
</dbReference>
<evidence type="ECO:0000256" key="2">
    <source>
        <dbReference type="ARBA" id="ARBA00022691"/>
    </source>
</evidence>
<organism evidence="4 5">
    <name type="scientific">Pendulispora albinea</name>
    <dbReference type="NCBI Taxonomy" id="2741071"/>
    <lineage>
        <taxon>Bacteria</taxon>
        <taxon>Pseudomonadati</taxon>
        <taxon>Myxococcota</taxon>
        <taxon>Myxococcia</taxon>
        <taxon>Myxococcales</taxon>
        <taxon>Sorangiineae</taxon>
        <taxon>Pendulisporaceae</taxon>
        <taxon>Pendulispora</taxon>
    </lineage>
</organism>
<dbReference type="Gene3D" id="3.40.50.150">
    <property type="entry name" value="Vaccinia Virus protein VP39"/>
    <property type="match status" value="1"/>
</dbReference>
<gene>
    <name evidence="4" type="ORF">LZC94_25570</name>
</gene>
<dbReference type="GO" id="GO:0008168">
    <property type="term" value="F:methyltransferase activity"/>
    <property type="evidence" value="ECO:0007669"/>
    <property type="project" value="UniProtKB-KW"/>
</dbReference>
<evidence type="ECO:0000256" key="1">
    <source>
        <dbReference type="ARBA" id="ARBA00022603"/>
    </source>
</evidence>
<dbReference type="InterPro" id="IPR029063">
    <property type="entry name" value="SAM-dependent_MTases_sf"/>
</dbReference>
<evidence type="ECO:0000313" key="4">
    <source>
        <dbReference type="EMBL" id="WXB11230.1"/>
    </source>
</evidence>
<dbReference type="PANTHER" id="PTHR47739">
    <property type="entry name" value="TRNA1(VAL) (ADENINE(37)-N6)-METHYLTRANSFERASE"/>
    <property type="match status" value="1"/>
</dbReference>
<dbReference type="RefSeq" id="WP_394820847.1">
    <property type="nucleotide sequence ID" value="NZ_CP089984.1"/>
</dbReference>
<keyword evidence="2" id="KW-0949">S-adenosyl-L-methionine</keyword>
<dbReference type="GO" id="GO:0032259">
    <property type="term" value="P:methylation"/>
    <property type="evidence" value="ECO:0007669"/>
    <property type="project" value="UniProtKB-KW"/>
</dbReference>
<dbReference type="Proteomes" id="UP001370348">
    <property type="component" value="Chromosome"/>
</dbReference>
<dbReference type="PROSITE" id="PS00092">
    <property type="entry name" value="N6_MTASE"/>
    <property type="match status" value="1"/>
</dbReference>
<reference evidence="4 5" key="1">
    <citation type="submission" date="2021-12" db="EMBL/GenBank/DDBJ databases">
        <title>Discovery of the Pendulisporaceae a myxobacterial family with distinct sporulation behavior and unique specialized metabolism.</title>
        <authorList>
            <person name="Garcia R."/>
            <person name="Popoff A."/>
            <person name="Bader C.D."/>
            <person name="Loehr J."/>
            <person name="Walesch S."/>
            <person name="Walt C."/>
            <person name="Boldt J."/>
            <person name="Bunk B."/>
            <person name="Haeckl F.J.F.P.J."/>
            <person name="Gunesch A.P."/>
            <person name="Birkelbach J."/>
            <person name="Nuebel U."/>
            <person name="Pietschmann T."/>
            <person name="Bach T."/>
            <person name="Mueller R."/>
        </authorList>
    </citation>
    <scope>NUCLEOTIDE SEQUENCE [LARGE SCALE GENOMIC DNA]</scope>
    <source>
        <strain evidence="4 5">MSr11954</strain>
    </source>
</reference>
<evidence type="ECO:0000259" key="3">
    <source>
        <dbReference type="Pfam" id="PF05175"/>
    </source>
</evidence>
<dbReference type="Pfam" id="PF05175">
    <property type="entry name" value="MTS"/>
    <property type="match status" value="1"/>
</dbReference>
<keyword evidence="1 4" id="KW-0808">Transferase</keyword>
<feature type="domain" description="Methyltransferase small" evidence="3">
    <location>
        <begin position="53"/>
        <end position="132"/>
    </location>
</feature>
<dbReference type="PANTHER" id="PTHR47739:SF1">
    <property type="entry name" value="TRNA1(VAL) (ADENINE(37)-N6)-METHYLTRANSFERASE"/>
    <property type="match status" value="1"/>
</dbReference>
<sequence length="231" mass="24640">MEVGVGSLEPVRLARLLVHQPPRGQGYRVNVDAFHLAQFAAAPAMGRPAPRTVAFDLGAGSGAVGLALLALDAVQRVVFVELDPEAAAHAAQNIVEHGWRERAEVIAGDVSRICPEHAGAAHLVVCNPPYVEVGRGRVPAEGRRARARMGSLDAFVHAARTIAGRRARVCFVYPAREMATLFATLRAVGLEPKRLRAVHAKPDEPARIVLVESQPAKAGGLTIEPPLVECF</sequence>
<dbReference type="InterPro" id="IPR007848">
    <property type="entry name" value="Small_mtfrase_dom"/>
</dbReference>
<accession>A0ABZ2LLK9</accession>
<keyword evidence="1 4" id="KW-0489">Methyltransferase</keyword>
<evidence type="ECO:0000313" key="5">
    <source>
        <dbReference type="Proteomes" id="UP001370348"/>
    </source>
</evidence>
<dbReference type="SUPFAM" id="SSF53335">
    <property type="entry name" value="S-adenosyl-L-methionine-dependent methyltransferases"/>
    <property type="match status" value="1"/>
</dbReference>
<name>A0ABZ2LLK9_9BACT</name>
<keyword evidence="5" id="KW-1185">Reference proteome</keyword>
<protein>
    <submittedName>
        <fullName evidence="4">Methyltransferase</fullName>
    </submittedName>
</protein>
<dbReference type="CDD" id="cd02440">
    <property type="entry name" value="AdoMet_MTases"/>
    <property type="match status" value="1"/>
</dbReference>
<dbReference type="EMBL" id="CP089984">
    <property type="protein sequence ID" value="WXB11230.1"/>
    <property type="molecule type" value="Genomic_DNA"/>
</dbReference>